<keyword evidence="1" id="KW-0812">Transmembrane</keyword>
<evidence type="ECO:0000313" key="3">
    <source>
        <dbReference type="Proteomes" id="UP000186559"/>
    </source>
</evidence>
<organism evidence="2 3">
    <name type="scientific">Salipiger profundus</name>
    <dbReference type="NCBI Taxonomy" id="1229727"/>
    <lineage>
        <taxon>Bacteria</taxon>
        <taxon>Pseudomonadati</taxon>
        <taxon>Pseudomonadota</taxon>
        <taxon>Alphaproteobacteria</taxon>
        <taxon>Rhodobacterales</taxon>
        <taxon>Roseobacteraceae</taxon>
        <taxon>Salipiger</taxon>
    </lineage>
</organism>
<evidence type="ECO:0000313" key="2">
    <source>
        <dbReference type="EMBL" id="APX26180.1"/>
    </source>
</evidence>
<keyword evidence="1" id="KW-1133">Transmembrane helix</keyword>
<keyword evidence="1" id="KW-0472">Membrane</keyword>
<gene>
    <name evidence="2" type="ORF">Ga0080559_TMP204</name>
</gene>
<keyword evidence="2" id="KW-0614">Plasmid</keyword>
<accession>A0A1U7DDP3</accession>
<feature type="transmembrane region" description="Helical" evidence="1">
    <location>
        <begin position="57"/>
        <end position="79"/>
    </location>
</feature>
<dbReference type="EMBL" id="CP014801">
    <property type="protein sequence ID" value="APX26180.1"/>
    <property type="molecule type" value="Genomic_DNA"/>
</dbReference>
<dbReference type="InterPro" id="IPR013901">
    <property type="entry name" value="Anthrone_oxy"/>
</dbReference>
<geneLocation type="plasmid" evidence="3">
    <name>ptpro5</name>
</geneLocation>
<reference evidence="2 3" key="1">
    <citation type="submission" date="2016-03" db="EMBL/GenBank/DDBJ databases">
        <title>Deep-sea bacteria in the southern Pacific.</title>
        <authorList>
            <person name="Tang K."/>
        </authorList>
    </citation>
    <scope>NUCLEOTIDE SEQUENCE [LARGE SCALE GENOMIC DNA]</scope>
    <source>
        <strain evidence="2 3">JLT2016</strain>
        <plasmid evidence="3">Plasmid ptpro5</plasmid>
    </source>
</reference>
<protein>
    <submittedName>
        <fullName evidence="2">Putative DUF1772 protein</fullName>
    </submittedName>
</protein>
<dbReference type="AlphaFoldDB" id="A0A1U7DDP3"/>
<dbReference type="Pfam" id="PF08592">
    <property type="entry name" value="Anthrone_oxy"/>
    <property type="match status" value="1"/>
</dbReference>
<dbReference type="KEGG" id="tpro:Ga0080559_TMP204"/>
<dbReference type="Proteomes" id="UP000186559">
    <property type="component" value="Plasmid pTPRO5"/>
</dbReference>
<name>A0A1U7DDP3_9RHOB</name>
<keyword evidence="3" id="KW-1185">Reference proteome</keyword>
<evidence type="ECO:0000256" key="1">
    <source>
        <dbReference type="SAM" id="Phobius"/>
    </source>
</evidence>
<sequence>MLWLDWSNSANRIIWLGAAGCFLAVFAITMGYFAPSNTALAAKTIPVEQVSGKLDTWLMIHNFRIVLAIAASALGVLAVSR</sequence>
<proteinExistence type="predicted"/>